<accession>A0A0A6PMY7</accession>
<protein>
    <recommendedName>
        <fullName evidence="1">Sulfatase-modifying factor enzyme-like domain-containing protein</fullName>
    </recommendedName>
</protein>
<proteinExistence type="predicted"/>
<comment type="caution">
    <text evidence="2">The sequence shown here is derived from an EMBL/GenBank/DDBJ whole genome shotgun (WGS) entry which is preliminary data.</text>
</comment>
<gene>
    <name evidence="2" type="ORF">PN36_10520</name>
</gene>
<sequence>MVRIPAGRFRMGSRDEQPIHWVSIKGFAMSRYEVTFAEYDKFAQATARKKPDDEGWGRGARPVINVSMKDARAYAQWLSQQTGQKYRLPTEAEWEYAARAKTKTLRYWGNDPTQACLYANVWDKSSQEKNTAWHWTAHDCRDGYAYTAPVGRFQANAFGLFDMLGNVWEWVCSEYEESYSGKEQYCVTNDNPDTLYVVRGGSWSVGTKFVRATLRGRDTPEKRSYHVGFRLVRDD</sequence>
<feature type="domain" description="Sulfatase-modifying factor enzyme-like" evidence="1">
    <location>
        <begin position="1"/>
        <end position="233"/>
    </location>
</feature>
<dbReference type="GO" id="GO:0120147">
    <property type="term" value="F:formylglycine-generating oxidase activity"/>
    <property type="evidence" value="ECO:0007669"/>
    <property type="project" value="TreeGrafter"/>
</dbReference>
<dbReference type="Proteomes" id="UP000030428">
    <property type="component" value="Unassembled WGS sequence"/>
</dbReference>
<evidence type="ECO:0000259" key="1">
    <source>
        <dbReference type="Pfam" id="PF03781"/>
    </source>
</evidence>
<dbReference type="InterPro" id="IPR042095">
    <property type="entry name" value="SUMF_sf"/>
</dbReference>
<dbReference type="PANTHER" id="PTHR23150">
    <property type="entry name" value="SULFATASE MODIFYING FACTOR 1, 2"/>
    <property type="match status" value="1"/>
</dbReference>
<evidence type="ECO:0000313" key="3">
    <source>
        <dbReference type="Proteomes" id="UP000030428"/>
    </source>
</evidence>
<dbReference type="InterPro" id="IPR005532">
    <property type="entry name" value="SUMF_dom"/>
</dbReference>
<reference evidence="2 3" key="1">
    <citation type="journal article" date="2016" name="Front. Microbiol.">
        <title>Single-Cell (Meta-)Genomics of a Dimorphic Candidatus Thiomargarita nelsonii Reveals Genomic Plasticity.</title>
        <authorList>
            <person name="Flood B.E."/>
            <person name="Fliss P."/>
            <person name="Jones D.S."/>
            <person name="Dick G.J."/>
            <person name="Jain S."/>
            <person name="Kaster A.K."/>
            <person name="Winkel M."/>
            <person name="Mussmann M."/>
            <person name="Bailey J."/>
        </authorList>
    </citation>
    <scope>NUCLEOTIDE SEQUENCE [LARGE SCALE GENOMIC DNA]</scope>
    <source>
        <strain evidence="2">Hydrate Ridge</strain>
    </source>
</reference>
<dbReference type="InterPro" id="IPR016187">
    <property type="entry name" value="CTDL_fold"/>
</dbReference>
<dbReference type="Pfam" id="PF03781">
    <property type="entry name" value="FGE-sulfatase"/>
    <property type="match status" value="1"/>
</dbReference>
<dbReference type="SUPFAM" id="SSF56436">
    <property type="entry name" value="C-type lectin-like"/>
    <property type="match status" value="1"/>
</dbReference>
<keyword evidence="3" id="KW-1185">Reference proteome</keyword>
<dbReference type="EMBL" id="JSZA02000032">
    <property type="protein sequence ID" value="KHD11529.1"/>
    <property type="molecule type" value="Genomic_DNA"/>
</dbReference>
<dbReference type="AlphaFoldDB" id="A0A0A6PMY7"/>
<evidence type="ECO:0000313" key="2">
    <source>
        <dbReference type="EMBL" id="KHD11529.1"/>
    </source>
</evidence>
<organism evidence="2 3">
    <name type="scientific">Candidatus Thiomargarita nelsonii</name>
    <dbReference type="NCBI Taxonomy" id="1003181"/>
    <lineage>
        <taxon>Bacteria</taxon>
        <taxon>Pseudomonadati</taxon>
        <taxon>Pseudomonadota</taxon>
        <taxon>Gammaproteobacteria</taxon>
        <taxon>Thiotrichales</taxon>
        <taxon>Thiotrichaceae</taxon>
        <taxon>Thiomargarita</taxon>
    </lineage>
</organism>
<dbReference type="PANTHER" id="PTHR23150:SF35">
    <property type="entry name" value="BLL6746 PROTEIN"/>
    <property type="match status" value="1"/>
</dbReference>
<name>A0A0A6PMY7_9GAMM</name>
<dbReference type="Gene3D" id="3.90.1580.10">
    <property type="entry name" value="paralog of FGE (formylglycine-generating enzyme)"/>
    <property type="match status" value="1"/>
</dbReference>
<dbReference type="InterPro" id="IPR051043">
    <property type="entry name" value="Sulfatase_Mod_Factor_Kinase"/>
</dbReference>